<keyword evidence="6 8" id="KW-1133">Transmembrane helix</keyword>
<feature type="transmembrane region" description="Helical" evidence="8">
    <location>
        <begin position="256"/>
        <end position="277"/>
    </location>
</feature>
<feature type="transmembrane region" description="Helical" evidence="8">
    <location>
        <begin position="7"/>
        <end position="28"/>
    </location>
</feature>
<keyword evidence="7 8" id="KW-0472">Membrane</keyword>
<protein>
    <submittedName>
        <fullName evidence="10">Glycosyltransferase family 39 protein</fullName>
    </submittedName>
</protein>
<feature type="transmembrane region" description="Helical" evidence="8">
    <location>
        <begin position="229"/>
        <end position="250"/>
    </location>
</feature>
<dbReference type="GO" id="GO:0009103">
    <property type="term" value="P:lipopolysaccharide biosynthetic process"/>
    <property type="evidence" value="ECO:0007669"/>
    <property type="project" value="UniProtKB-ARBA"/>
</dbReference>
<evidence type="ECO:0000256" key="8">
    <source>
        <dbReference type="SAM" id="Phobius"/>
    </source>
</evidence>
<evidence type="ECO:0000256" key="1">
    <source>
        <dbReference type="ARBA" id="ARBA00004651"/>
    </source>
</evidence>
<keyword evidence="5 8" id="KW-0812">Transmembrane</keyword>
<accession>A0A841UC40</accession>
<feature type="transmembrane region" description="Helical" evidence="8">
    <location>
        <begin position="34"/>
        <end position="52"/>
    </location>
</feature>
<dbReference type="GO" id="GO:0016763">
    <property type="term" value="F:pentosyltransferase activity"/>
    <property type="evidence" value="ECO:0007669"/>
    <property type="project" value="TreeGrafter"/>
</dbReference>
<comment type="subcellular location">
    <subcellularLocation>
        <location evidence="1">Cell membrane</location>
        <topology evidence="1">Multi-pass membrane protein</topology>
    </subcellularLocation>
</comment>
<proteinExistence type="predicted"/>
<dbReference type="GO" id="GO:0005886">
    <property type="term" value="C:plasma membrane"/>
    <property type="evidence" value="ECO:0007669"/>
    <property type="project" value="UniProtKB-SubCell"/>
</dbReference>
<organism evidence="10 11">
    <name type="scientific">Cohnella xylanilytica</name>
    <dbReference type="NCBI Taxonomy" id="557555"/>
    <lineage>
        <taxon>Bacteria</taxon>
        <taxon>Bacillati</taxon>
        <taxon>Bacillota</taxon>
        <taxon>Bacilli</taxon>
        <taxon>Bacillales</taxon>
        <taxon>Paenibacillaceae</taxon>
        <taxon>Cohnella</taxon>
    </lineage>
</organism>
<evidence type="ECO:0000256" key="2">
    <source>
        <dbReference type="ARBA" id="ARBA00022475"/>
    </source>
</evidence>
<dbReference type="PANTHER" id="PTHR33908:SF11">
    <property type="entry name" value="MEMBRANE PROTEIN"/>
    <property type="match status" value="1"/>
</dbReference>
<dbReference type="Pfam" id="PF13231">
    <property type="entry name" value="PMT_2"/>
    <property type="match status" value="1"/>
</dbReference>
<keyword evidence="2" id="KW-1003">Cell membrane</keyword>
<keyword evidence="4 10" id="KW-0808">Transferase</keyword>
<keyword evidence="11" id="KW-1185">Reference proteome</keyword>
<evidence type="ECO:0000259" key="9">
    <source>
        <dbReference type="Pfam" id="PF13231"/>
    </source>
</evidence>
<evidence type="ECO:0000256" key="5">
    <source>
        <dbReference type="ARBA" id="ARBA00022692"/>
    </source>
</evidence>
<dbReference type="InterPro" id="IPR050297">
    <property type="entry name" value="LipidA_mod_glycosyltrf_83"/>
</dbReference>
<name>A0A841UC40_9BACL</name>
<keyword evidence="3" id="KW-0328">Glycosyltransferase</keyword>
<gene>
    <name evidence="10" type="ORF">H7B90_30660</name>
</gene>
<evidence type="ECO:0000256" key="4">
    <source>
        <dbReference type="ARBA" id="ARBA00022679"/>
    </source>
</evidence>
<dbReference type="InterPro" id="IPR038731">
    <property type="entry name" value="RgtA/B/C-like"/>
</dbReference>
<dbReference type="EMBL" id="JACJVR010000140">
    <property type="protein sequence ID" value="MBB6695763.1"/>
    <property type="molecule type" value="Genomic_DNA"/>
</dbReference>
<dbReference type="AlphaFoldDB" id="A0A841UC40"/>
<feature type="transmembrane region" description="Helical" evidence="8">
    <location>
        <begin position="418"/>
        <end position="435"/>
    </location>
</feature>
<evidence type="ECO:0000256" key="3">
    <source>
        <dbReference type="ARBA" id="ARBA00022676"/>
    </source>
</evidence>
<evidence type="ECO:0000256" key="7">
    <source>
        <dbReference type="ARBA" id="ARBA00023136"/>
    </source>
</evidence>
<feature type="transmembrane region" description="Helical" evidence="8">
    <location>
        <begin position="64"/>
        <end position="83"/>
    </location>
</feature>
<evidence type="ECO:0000313" key="10">
    <source>
        <dbReference type="EMBL" id="MBB6695763.1"/>
    </source>
</evidence>
<evidence type="ECO:0000256" key="6">
    <source>
        <dbReference type="ARBA" id="ARBA00022989"/>
    </source>
</evidence>
<dbReference type="PANTHER" id="PTHR33908">
    <property type="entry name" value="MANNOSYLTRANSFERASE YKCB-RELATED"/>
    <property type="match status" value="1"/>
</dbReference>
<feature type="transmembrane region" description="Helical" evidence="8">
    <location>
        <begin position="147"/>
        <end position="165"/>
    </location>
</feature>
<comment type="caution">
    <text evidence="10">The sequence shown here is derived from an EMBL/GenBank/DDBJ whole genome shotgun (WGS) entry which is preliminary data.</text>
</comment>
<dbReference type="Proteomes" id="UP000553776">
    <property type="component" value="Unassembled WGS sequence"/>
</dbReference>
<sequence length="487" mass="53233">MKLANRTIALGGGLFFLVALIASVLTAADRIGSVWATVLSLAVAFGLAIGAFRLSLAGRLSGRVFLAVALGLGFLIRLAWILWNPTPPASDFQVMYEAARAAAAGDFAFSQKPYYTNFPYQFGFTMYQALVIRLFGDSLFALRLLNVLFGVGTAAILYLAGSRAYNESCGRIAALVYLLYPPNIIMGSVLTNQHISGFLLLTGCLVLLRGRHSKLAWLPAGVLLALGQLMRPIAIVYLAAIVLFFLASLWKRRPFFPRYALAAGARVAGMIAAYYLVLALASASLNVGGVTDRSLFGGDKYWKFMVGLNASTDGRWSAEDAKYSNSYPAGEERSRAQLVKIRERLSDPAETAALMGRKLVQLWGGADASAYWSLQGTGRENDWDKPLNRVERAMYVLLCAFGCAAMVSLWRRGRSGEAAFYTLLLLLYAGIHLLIEIQPRYRLDLIPALLLVQSYGAYRVYGWVRELRLPTGLPGARERDRTGGFGA</sequence>
<feature type="transmembrane region" description="Helical" evidence="8">
    <location>
        <begin position="393"/>
        <end position="412"/>
    </location>
</feature>
<dbReference type="RefSeq" id="WP_185139715.1">
    <property type="nucleotide sequence ID" value="NZ_JACJVR010000140.1"/>
</dbReference>
<evidence type="ECO:0000313" key="11">
    <source>
        <dbReference type="Proteomes" id="UP000553776"/>
    </source>
</evidence>
<feature type="domain" description="Glycosyltransferase RgtA/B/C/D-like" evidence="9">
    <location>
        <begin position="127"/>
        <end position="262"/>
    </location>
</feature>
<reference evidence="10 11" key="1">
    <citation type="submission" date="2020-08" db="EMBL/GenBank/DDBJ databases">
        <title>Cohnella phylogeny.</title>
        <authorList>
            <person name="Dunlap C."/>
        </authorList>
    </citation>
    <scope>NUCLEOTIDE SEQUENCE [LARGE SCALE GENOMIC DNA]</scope>
    <source>
        <strain evidence="10 11">DSM 25239</strain>
    </source>
</reference>